<gene>
    <name evidence="1" type="ORF">ABQJ54_15510</name>
</gene>
<proteinExistence type="predicted"/>
<dbReference type="EMBL" id="JBFOHK010000004">
    <property type="protein sequence ID" value="MEW9573164.1"/>
    <property type="molecule type" value="Genomic_DNA"/>
</dbReference>
<comment type="caution">
    <text evidence="1">The sequence shown here is derived from an EMBL/GenBank/DDBJ whole genome shotgun (WGS) entry which is preliminary data.</text>
</comment>
<organism evidence="1 2">
    <name type="scientific">Rhodanobacter lycopersici</name>
    <dbReference type="NCBI Taxonomy" id="3162487"/>
    <lineage>
        <taxon>Bacteria</taxon>
        <taxon>Pseudomonadati</taxon>
        <taxon>Pseudomonadota</taxon>
        <taxon>Gammaproteobacteria</taxon>
        <taxon>Lysobacterales</taxon>
        <taxon>Rhodanobacteraceae</taxon>
        <taxon>Rhodanobacter</taxon>
    </lineage>
</organism>
<name>A0ABV3QH45_9GAMM</name>
<reference evidence="1 2" key="1">
    <citation type="submission" date="2024-06" db="EMBL/GenBank/DDBJ databases">
        <authorList>
            <person name="Woo H."/>
        </authorList>
    </citation>
    <scope>NUCLEOTIDE SEQUENCE [LARGE SCALE GENOMIC DNA]</scope>
    <source>
        <strain evidence="1 2">Si-c</strain>
    </source>
</reference>
<dbReference type="RefSeq" id="WP_367855217.1">
    <property type="nucleotide sequence ID" value="NZ_JBFOHK010000004.1"/>
</dbReference>
<dbReference type="Proteomes" id="UP001556220">
    <property type="component" value="Unassembled WGS sequence"/>
</dbReference>
<evidence type="ECO:0008006" key="3">
    <source>
        <dbReference type="Google" id="ProtNLM"/>
    </source>
</evidence>
<evidence type="ECO:0000313" key="2">
    <source>
        <dbReference type="Proteomes" id="UP001556220"/>
    </source>
</evidence>
<evidence type="ECO:0000313" key="1">
    <source>
        <dbReference type="EMBL" id="MEW9573164.1"/>
    </source>
</evidence>
<sequence length="229" mass="26261">MNDVFPTVEPASDKIYRLTEAVASLVPAGTTLLQSIVTPPIQKRLEKWINKVEERLLFLHQTNRIDLEELSKREDFSAIILRIIHIAAATSQKEQLEYLQNFALNVALKPDIAEDELYIILDIISSYTPSHVKVLKFYHDPKPYFTRIAEIRKYPKSEQFVQGQELAHAFEQGTPYYWQNVFYLVASKNVITNHKTLLNEASPDIYVNGRGTEIGSRVIAMLEDPDRAS</sequence>
<accession>A0ABV3QH45</accession>
<protein>
    <recommendedName>
        <fullName evidence="3">DUF4393 domain-containing protein</fullName>
    </recommendedName>
</protein>
<keyword evidence="2" id="KW-1185">Reference proteome</keyword>